<protein>
    <submittedName>
        <fullName evidence="4">Uncharacterized protein</fullName>
    </submittedName>
</protein>
<dbReference type="GO" id="GO:0005506">
    <property type="term" value="F:iron ion binding"/>
    <property type="evidence" value="ECO:0007669"/>
    <property type="project" value="InterPro"/>
</dbReference>
<evidence type="ECO:0000259" key="3">
    <source>
        <dbReference type="Pfam" id="PF20256"/>
    </source>
</evidence>
<dbReference type="Gene3D" id="3.30.365.10">
    <property type="entry name" value="Aldehyde oxidase/xanthine dehydrogenase, molybdopterin binding domain"/>
    <property type="match status" value="3"/>
</dbReference>
<dbReference type="EMBL" id="UINC01001686">
    <property type="protein sequence ID" value="SUZ86528.1"/>
    <property type="molecule type" value="Genomic_DNA"/>
</dbReference>
<accession>A0A381R6M3</accession>
<gene>
    <name evidence="4" type="ORF">METZ01_LOCUS39382</name>
</gene>
<dbReference type="PANTHER" id="PTHR11908">
    <property type="entry name" value="XANTHINE DEHYDROGENASE"/>
    <property type="match status" value="1"/>
</dbReference>
<dbReference type="InterPro" id="IPR046867">
    <property type="entry name" value="AldOxase/xan_DH_MoCoBD2"/>
</dbReference>
<proteinExistence type="predicted"/>
<dbReference type="Pfam" id="PF02738">
    <property type="entry name" value="MoCoBD_1"/>
    <property type="match status" value="1"/>
</dbReference>
<dbReference type="InterPro" id="IPR008274">
    <property type="entry name" value="AldOxase/xan_DH_MoCoBD1"/>
</dbReference>
<organism evidence="4">
    <name type="scientific">marine metagenome</name>
    <dbReference type="NCBI Taxonomy" id="408172"/>
    <lineage>
        <taxon>unclassified sequences</taxon>
        <taxon>metagenomes</taxon>
        <taxon>ecological metagenomes</taxon>
    </lineage>
</organism>
<feature type="domain" description="Aldehyde oxidase/xanthine dehydrogenase first molybdopterin binding" evidence="2">
    <location>
        <begin position="2"/>
        <end position="120"/>
    </location>
</feature>
<reference evidence="4" key="1">
    <citation type="submission" date="2018-05" db="EMBL/GenBank/DDBJ databases">
        <authorList>
            <person name="Lanie J.A."/>
            <person name="Ng W.-L."/>
            <person name="Kazmierczak K.M."/>
            <person name="Andrzejewski T.M."/>
            <person name="Davidsen T.M."/>
            <person name="Wayne K.J."/>
            <person name="Tettelin H."/>
            <person name="Glass J.I."/>
            <person name="Rusch D."/>
            <person name="Podicherti R."/>
            <person name="Tsui H.-C.T."/>
            <person name="Winkler M.E."/>
        </authorList>
    </citation>
    <scope>NUCLEOTIDE SEQUENCE</scope>
</reference>
<dbReference type="GO" id="GO:0016491">
    <property type="term" value="F:oxidoreductase activity"/>
    <property type="evidence" value="ECO:0007669"/>
    <property type="project" value="InterPro"/>
</dbReference>
<feature type="domain" description="Aldehyde oxidase/xanthine dehydrogenase second molybdopterin binding" evidence="3">
    <location>
        <begin position="153"/>
        <end position="447"/>
    </location>
</feature>
<evidence type="ECO:0000256" key="1">
    <source>
        <dbReference type="ARBA" id="ARBA00022505"/>
    </source>
</evidence>
<dbReference type="SUPFAM" id="SSF56003">
    <property type="entry name" value="Molybdenum cofactor-binding domain"/>
    <property type="match status" value="1"/>
</dbReference>
<sequence length="520" mass="55990">MMRINRQEENYIGRARPGWQGRVKMGFRSDGRIMGIDLYLIQNNGPYNRQGDFLSGGRMSTLIHQPESMRFRGISVLTNTPPHTSQRGPGGVQIVAMLEPIVSKAARQLGIDQVEMRRINGPSGAAEYGPPNAEGVRRHATSAFVSEALDLGKDLFNWDERKARSGQRVGSKVTGVGVALSPYVGGSIGYDGLFTIRPDGKLYAHSGIGNLGTHSVFDTVRAAAEVLDFPWEKVEVTWGNTGKNLPWSSGQGGSQTTHAHTRANWAAGLDAKRKLQEIAARDLGGSPESYEVGGERVYHRSNRSRYLTFARAAQRAVELGGRYDGHELPESINPWTVKSATALAGLGLMGVARDEFGRDGDTLSYVIGFAEVAVDIETGHIELVDFTATADCGVIINPRSLGGQILGGIVQGLGHARSQKWVYDQHWGLPVAKRFYSQKPPTILDIPNKMTWGAVDIPDPQTPIGAKGIGEPPVGAGAGAIVSAIADAVGDDYLKRIPITPDMILTSLDDEVLSGFAINA</sequence>
<dbReference type="Pfam" id="PF20256">
    <property type="entry name" value="MoCoBD_2"/>
    <property type="match status" value="1"/>
</dbReference>
<dbReference type="PANTHER" id="PTHR11908:SF132">
    <property type="entry name" value="ALDEHYDE OXIDASE 1-RELATED"/>
    <property type="match status" value="1"/>
</dbReference>
<evidence type="ECO:0000313" key="4">
    <source>
        <dbReference type="EMBL" id="SUZ86528.1"/>
    </source>
</evidence>
<name>A0A381R6M3_9ZZZZ</name>
<evidence type="ECO:0000259" key="2">
    <source>
        <dbReference type="Pfam" id="PF02738"/>
    </source>
</evidence>
<dbReference type="InterPro" id="IPR037165">
    <property type="entry name" value="AldOxase/xan_DH_Mopterin-bd_sf"/>
</dbReference>
<keyword evidence="1" id="KW-0500">Molybdenum</keyword>
<dbReference type="InterPro" id="IPR016208">
    <property type="entry name" value="Ald_Oxase/xanthine_DH-like"/>
</dbReference>
<dbReference type="AlphaFoldDB" id="A0A381R6M3"/>